<dbReference type="Proteomes" id="UP000095287">
    <property type="component" value="Unplaced"/>
</dbReference>
<proteinExistence type="predicted"/>
<organism evidence="3 4">
    <name type="scientific">Steinernema glaseri</name>
    <dbReference type="NCBI Taxonomy" id="37863"/>
    <lineage>
        <taxon>Eukaryota</taxon>
        <taxon>Metazoa</taxon>
        <taxon>Ecdysozoa</taxon>
        <taxon>Nematoda</taxon>
        <taxon>Chromadorea</taxon>
        <taxon>Rhabditida</taxon>
        <taxon>Tylenchina</taxon>
        <taxon>Panagrolaimomorpha</taxon>
        <taxon>Strongyloidoidea</taxon>
        <taxon>Steinernematidae</taxon>
        <taxon>Steinernema</taxon>
    </lineage>
</organism>
<accession>A0A1I7Z350</accession>
<keyword evidence="3" id="KW-1185">Reference proteome</keyword>
<keyword evidence="1" id="KW-0472">Membrane</keyword>
<sequence length="294" mass="34050">MAGRAIAFILTVTFLCLSAIVPEPNECWDDHIYAFSGPPWRCDLAKKRCENETVLLKNATEECGQYRDRLHSFMTDRERNRTMSRQVAYVTFRDDIRRKLFSARFAAIPNTVTTLLESGYNCKKYSHLLSSANPEEIWSEAFKHSEMCAFFPELKKQSEDLVFETFRNTSLGLAPTKKAFWKGANSTERYCEWLVERLTDYEWAQDEVSHSLTHTLIICALIVTGSAFVSAVAGFILGKRRPQWNLPHITYHAFNIPDMFKGNQSELVWAQKKRHDLEHQNNKVHYPAQELLEV</sequence>
<feature type="signal peptide" evidence="2">
    <location>
        <begin position="1"/>
        <end position="18"/>
    </location>
</feature>
<feature type="chain" id="PRO_5009312921" evidence="2">
    <location>
        <begin position="19"/>
        <end position="294"/>
    </location>
</feature>
<keyword evidence="1" id="KW-0812">Transmembrane</keyword>
<keyword evidence="1" id="KW-1133">Transmembrane helix</keyword>
<evidence type="ECO:0000313" key="3">
    <source>
        <dbReference type="Proteomes" id="UP000095287"/>
    </source>
</evidence>
<evidence type="ECO:0000313" key="4">
    <source>
        <dbReference type="WBParaSite" id="L893_g22438.t1"/>
    </source>
</evidence>
<evidence type="ECO:0000256" key="1">
    <source>
        <dbReference type="SAM" id="Phobius"/>
    </source>
</evidence>
<dbReference type="WBParaSite" id="L893_g22438.t1">
    <property type="protein sequence ID" value="L893_g22438.t1"/>
    <property type="gene ID" value="L893_g22438"/>
</dbReference>
<evidence type="ECO:0000256" key="2">
    <source>
        <dbReference type="SAM" id="SignalP"/>
    </source>
</evidence>
<keyword evidence="2" id="KW-0732">Signal</keyword>
<protein>
    <submittedName>
        <fullName evidence="4">Uncharacterized protein</fullName>
    </submittedName>
</protein>
<reference evidence="4" key="1">
    <citation type="submission" date="2016-11" db="UniProtKB">
        <authorList>
            <consortium name="WormBaseParasite"/>
        </authorList>
    </citation>
    <scope>IDENTIFICATION</scope>
</reference>
<name>A0A1I7Z350_9BILA</name>
<dbReference type="AlphaFoldDB" id="A0A1I7Z350"/>
<feature type="transmembrane region" description="Helical" evidence="1">
    <location>
        <begin position="215"/>
        <end position="237"/>
    </location>
</feature>